<evidence type="ECO:0000313" key="3">
    <source>
        <dbReference type="Proteomes" id="UP001295684"/>
    </source>
</evidence>
<protein>
    <recommendedName>
        <fullName evidence="1">CCDC81 HU domain-containing protein</fullName>
    </recommendedName>
</protein>
<comment type="caution">
    <text evidence="2">The sequence shown here is derived from an EMBL/GenBank/DDBJ whole genome shotgun (WGS) entry which is preliminary data.</text>
</comment>
<organism evidence="2 3">
    <name type="scientific">Euplotes crassus</name>
    <dbReference type="NCBI Taxonomy" id="5936"/>
    <lineage>
        <taxon>Eukaryota</taxon>
        <taxon>Sar</taxon>
        <taxon>Alveolata</taxon>
        <taxon>Ciliophora</taxon>
        <taxon>Intramacronucleata</taxon>
        <taxon>Spirotrichea</taxon>
        <taxon>Hypotrichia</taxon>
        <taxon>Euplotida</taxon>
        <taxon>Euplotidae</taxon>
        <taxon>Moneuplotes</taxon>
    </lineage>
</organism>
<name>A0AAD1X853_EUPCR</name>
<keyword evidence="3" id="KW-1185">Reference proteome</keyword>
<sequence>MNELEIMKMLVREKDSYFYEGPRYSEQREKEEVMSMKVNKSSQKGEKVQDGKEFDKKEELKFVYRVWSGYTKYIRSQVMQGRGINCIFLGKFAKRSALEASRIQVGGPKRGDQSFTTNLFGENKIQNIATSSMGYKKYCYLPSLEFLDVASLTFKEDIENQSPLLDTKKLKMLQISYSAIAAACNTRKGAVMNCLKEFFAILINLIMQGKEISLDLKIGTLHIIKDKVLMFRNYNPDIKIYNRRERSHDIASKKSSIETSVATPLTNVESTLSYRGASQDFPKMHSLNYGGFKRSGPAHEHNAEGNMNEEERIYFRDKKNPYNYLHNFIRDERFSMQSKLNQLKRNEKQKYFHNRVDHRKVLSSTFRSSKSFLDYKPSSKQKAARGELSTDHKLSMNKTMMFTPMKGNKFEKDEPSSVNDKLPSRFVIDYPKFLKPAKYYPYRRLEEHHISDVLSDARKRHEQEILGKKKEEEKYSDMFKKSVEDNKKRIHDLDNNRKKLYEDHKKSLQEQILQKRLISAMEEQERKRYFKTNYGPEETEIRAKHQLDKVSQEKDFMKRELLSQIQSKRQKTMNRIVKERAEDKMALEIIANIE</sequence>
<dbReference type="Proteomes" id="UP001295684">
    <property type="component" value="Unassembled WGS sequence"/>
</dbReference>
<accession>A0AAD1X853</accession>
<evidence type="ECO:0000313" key="2">
    <source>
        <dbReference type="EMBL" id="CAI2361246.1"/>
    </source>
</evidence>
<dbReference type="EMBL" id="CAMPGE010002442">
    <property type="protein sequence ID" value="CAI2361246.1"/>
    <property type="molecule type" value="Genomic_DNA"/>
</dbReference>
<gene>
    <name evidence="2" type="ORF">ECRASSUSDP1_LOCUS2556</name>
</gene>
<dbReference type="Pfam" id="PF18289">
    <property type="entry name" value="HU-CCDC81_euk_2"/>
    <property type="match status" value="1"/>
</dbReference>
<reference evidence="2" key="1">
    <citation type="submission" date="2023-07" db="EMBL/GenBank/DDBJ databases">
        <authorList>
            <consortium name="AG Swart"/>
            <person name="Singh M."/>
            <person name="Singh A."/>
            <person name="Seah K."/>
            <person name="Emmerich C."/>
        </authorList>
    </citation>
    <scope>NUCLEOTIDE SEQUENCE</scope>
    <source>
        <strain evidence="2">DP1</strain>
    </source>
</reference>
<evidence type="ECO:0000259" key="1">
    <source>
        <dbReference type="Pfam" id="PF18289"/>
    </source>
</evidence>
<dbReference type="InterPro" id="IPR040673">
    <property type="entry name" value="CCDC81_HU_dom_2"/>
</dbReference>
<dbReference type="AlphaFoldDB" id="A0AAD1X853"/>
<feature type="domain" description="CCDC81 HU" evidence="1">
    <location>
        <begin position="173"/>
        <end position="230"/>
    </location>
</feature>
<proteinExistence type="predicted"/>